<dbReference type="PANTHER" id="PTHR30246:SF1">
    <property type="entry name" value="2-DEHYDRO-3-DEOXY-6-PHOSPHOGALACTONATE ALDOLASE-RELATED"/>
    <property type="match status" value="1"/>
</dbReference>
<reference evidence="6 7" key="1">
    <citation type="submission" date="2016-11" db="EMBL/GenBank/DDBJ databases">
        <authorList>
            <person name="Jaros S."/>
            <person name="Januszkiewicz K."/>
            <person name="Wedrychowicz H."/>
        </authorList>
    </citation>
    <scope>NUCLEOTIDE SEQUENCE [LARGE SCALE GENOMIC DNA]</scope>
    <source>
        <strain evidence="6 7">DSM 24574</strain>
    </source>
</reference>
<comment type="similarity">
    <text evidence="2">Belongs to the KHG/KDPG aldolase family.</text>
</comment>
<name>A0A1M5UCK4_9BACT</name>
<evidence type="ECO:0000256" key="3">
    <source>
        <dbReference type="ARBA" id="ARBA00011233"/>
    </source>
</evidence>
<dbReference type="Proteomes" id="UP000184212">
    <property type="component" value="Unassembled WGS sequence"/>
</dbReference>
<dbReference type="STRING" id="947013.SAMN04488109_4591"/>
<evidence type="ECO:0000313" key="6">
    <source>
        <dbReference type="EMBL" id="SHH60638.1"/>
    </source>
</evidence>
<dbReference type="AlphaFoldDB" id="A0A1M5UCK4"/>
<sequence length="241" mass="26963">MDESCINIYTRMSVSKKDAIINIKATGLIPVYFHHDVDMLLRSVSVSYACGIRAFEFMHQRDNKGLRYFEYLVERLDKFPGLMLGVGTVLDATMTERYIHSGASFIASPFLRPDMGEVCQRHDILWMPGCSAAPEIEKAKALGAQVINVSPGNVLGPDFVATVARQFTDLQFIPSGIADLRDAELMKWFESGAMAVKLNALLFTKDLIAEKNWKAIEHNLLALLKSIRKIQATVKPLNILK</sequence>
<dbReference type="PANTHER" id="PTHR30246">
    <property type="entry name" value="2-KETO-3-DEOXY-6-PHOSPHOGLUCONATE ALDOLASE"/>
    <property type="match status" value="1"/>
</dbReference>
<keyword evidence="7" id="KW-1185">Reference proteome</keyword>
<gene>
    <name evidence="6" type="ORF">SAMN04488109_4591</name>
</gene>
<evidence type="ECO:0000256" key="5">
    <source>
        <dbReference type="ARBA" id="ARBA00023277"/>
    </source>
</evidence>
<evidence type="ECO:0000256" key="2">
    <source>
        <dbReference type="ARBA" id="ARBA00006906"/>
    </source>
</evidence>
<protein>
    <submittedName>
        <fullName evidence="6">2-dehydro-3-deoxyphosphogluconate aldolase / (4S)-4-hydroxy-2-oxoglutarate aldolase</fullName>
    </submittedName>
</protein>
<organism evidence="6 7">
    <name type="scientific">Chryseolinea serpens</name>
    <dbReference type="NCBI Taxonomy" id="947013"/>
    <lineage>
        <taxon>Bacteria</taxon>
        <taxon>Pseudomonadati</taxon>
        <taxon>Bacteroidota</taxon>
        <taxon>Cytophagia</taxon>
        <taxon>Cytophagales</taxon>
        <taxon>Fulvivirgaceae</taxon>
        <taxon>Chryseolinea</taxon>
    </lineage>
</organism>
<keyword evidence="4" id="KW-0456">Lyase</keyword>
<dbReference type="InterPro" id="IPR000887">
    <property type="entry name" value="Aldlse_KDPG_KHG"/>
</dbReference>
<dbReference type="EMBL" id="FQWQ01000003">
    <property type="protein sequence ID" value="SHH60638.1"/>
    <property type="molecule type" value="Genomic_DNA"/>
</dbReference>
<dbReference type="InterPro" id="IPR013785">
    <property type="entry name" value="Aldolase_TIM"/>
</dbReference>
<comment type="pathway">
    <text evidence="1">Carbohydrate acid metabolism.</text>
</comment>
<accession>A0A1M5UCK4</accession>
<comment type="subunit">
    <text evidence="3">Homotrimer.</text>
</comment>
<dbReference type="GO" id="GO:0016829">
    <property type="term" value="F:lyase activity"/>
    <property type="evidence" value="ECO:0007669"/>
    <property type="project" value="UniProtKB-KW"/>
</dbReference>
<keyword evidence="5" id="KW-0119">Carbohydrate metabolism</keyword>
<dbReference type="Pfam" id="PF01081">
    <property type="entry name" value="Aldolase"/>
    <property type="match status" value="1"/>
</dbReference>
<dbReference type="SUPFAM" id="SSF51569">
    <property type="entry name" value="Aldolase"/>
    <property type="match status" value="1"/>
</dbReference>
<dbReference type="Gene3D" id="3.20.20.70">
    <property type="entry name" value="Aldolase class I"/>
    <property type="match status" value="1"/>
</dbReference>
<proteinExistence type="inferred from homology"/>
<evidence type="ECO:0000256" key="4">
    <source>
        <dbReference type="ARBA" id="ARBA00023239"/>
    </source>
</evidence>
<evidence type="ECO:0000256" key="1">
    <source>
        <dbReference type="ARBA" id="ARBA00004761"/>
    </source>
</evidence>
<evidence type="ECO:0000313" key="7">
    <source>
        <dbReference type="Proteomes" id="UP000184212"/>
    </source>
</evidence>
<dbReference type="CDD" id="cd00452">
    <property type="entry name" value="KDPG_aldolase"/>
    <property type="match status" value="1"/>
</dbReference>